<dbReference type="RefSeq" id="WP_116182259.1">
    <property type="nucleotide sequence ID" value="NZ_CP144378.1"/>
</dbReference>
<sequence>MSAGDHDSVLADAVAAWVLATAEGYGDRGRSPATPELTRLRAAHAAREALLAVVEAEIDRAIEAARQRTPDGHTWAEIGGELGVTGQAVGKRARERSLTTKRTLRTPEQRAVDRRRTKLQEAAFVRACRRWPAEREIREVVREDGVVGYVPASRPEATPEWAEPVAYKQLLTPESTPAVPPRLPRRVFANALERARSGMAGVGVYRPELLRRG</sequence>
<dbReference type="Proteomes" id="UP000256269">
    <property type="component" value="Unassembled WGS sequence"/>
</dbReference>
<evidence type="ECO:0000313" key="1">
    <source>
        <dbReference type="EMBL" id="REH18052.1"/>
    </source>
</evidence>
<comment type="caution">
    <text evidence="1">The sequence shown here is derived from an EMBL/GenBank/DDBJ whole genome shotgun (WGS) entry which is preliminary data.</text>
</comment>
<name>A0A3E0G5K3_9PSEU</name>
<protein>
    <submittedName>
        <fullName evidence="1">Uncharacterized protein</fullName>
    </submittedName>
</protein>
<organism evidence="1 2">
    <name type="scientific">Kutzneria buriramensis</name>
    <dbReference type="NCBI Taxonomy" id="1045776"/>
    <lineage>
        <taxon>Bacteria</taxon>
        <taxon>Bacillati</taxon>
        <taxon>Actinomycetota</taxon>
        <taxon>Actinomycetes</taxon>
        <taxon>Pseudonocardiales</taxon>
        <taxon>Pseudonocardiaceae</taxon>
        <taxon>Kutzneria</taxon>
    </lineage>
</organism>
<dbReference type="EMBL" id="QUNO01000038">
    <property type="protein sequence ID" value="REH18052.1"/>
    <property type="molecule type" value="Genomic_DNA"/>
</dbReference>
<evidence type="ECO:0000313" key="2">
    <source>
        <dbReference type="Proteomes" id="UP000256269"/>
    </source>
</evidence>
<proteinExistence type="predicted"/>
<dbReference type="AlphaFoldDB" id="A0A3E0G5K3"/>
<accession>A0A3E0G5K3</accession>
<reference evidence="1 2" key="1">
    <citation type="submission" date="2018-08" db="EMBL/GenBank/DDBJ databases">
        <title>Genomic Encyclopedia of Archaeal and Bacterial Type Strains, Phase II (KMG-II): from individual species to whole genera.</title>
        <authorList>
            <person name="Goeker M."/>
        </authorList>
    </citation>
    <scope>NUCLEOTIDE SEQUENCE [LARGE SCALE GENOMIC DNA]</scope>
    <source>
        <strain evidence="1 2">DSM 45791</strain>
    </source>
</reference>
<keyword evidence="2" id="KW-1185">Reference proteome</keyword>
<gene>
    <name evidence="1" type="ORF">BCF44_13839</name>
</gene>